<dbReference type="AlphaFoldDB" id="A0A6L6PVA7"/>
<evidence type="ECO:0000259" key="3">
    <source>
        <dbReference type="Pfam" id="PF00144"/>
    </source>
</evidence>
<dbReference type="GO" id="GO:0016787">
    <property type="term" value="F:hydrolase activity"/>
    <property type="evidence" value="ECO:0007669"/>
    <property type="project" value="UniProtKB-KW"/>
</dbReference>
<evidence type="ECO:0000256" key="1">
    <source>
        <dbReference type="SAM" id="MobiDB-lite"/>
    </source>
</evidence>
<gene>
    <name evidence="4" type="ORF">GM668_02975</name>
</gene>
<proteinExistence type="predicted"/>
<evidence type="ECO:0000313" key="5">
    <source>
        <dbReference type="Proteomes" id="UP000484015"/>
    </source>
</evidence>
<keyword evidence="5" id="KW-1185">Reference proteome</keyword>
<dbReference type="PANTHER" id="PTHR46825:SF12">
    <property type="entry name" value="PENICILLIN-BINDING PROTEIN 4"/>
    <property type="match status" value="1"/>
</dbReference>
<dbReference type="InterPro" id="IPR001466">
    <property type="entry name" value="Beta-lactam-related"/>
</dbReference>
<feature type="chain" id="PRO_5026657519" evidence="2">
    <location>
        <begin position="20"/>
        <end position="488"/>
    </location>
</feature>
<dbReference type="InterPro" id="IPR012338">
    <property type="entry name" value="Beta-lactam/transpept-like"/>
</dbReference>
<keyword evidence="4" id="KW-0378">Hydrolase</keyword>
<comment type="caution">
    <text evidence="4">The sequence shown here is derived from an EMBL/GenBank/DDBJ whole genome shotgun (WGS) entry which is preliminary data.</text>
</comment>
<feature type="signal peptide" evidence="2">
    <location>
        <begin position="1"/>
        <end position="19"/>
    </location>
</feature>
<accession>A0A6L6PVA7</accession>
<dbReference type="Gene3D" id="3.40.710.10">
    <property type="entry name" value="DD-peptidase/beta-lactamase superfamily"/>
    <property type="match status" value="1"/>
</dbReference>
<protein>
    <submittedName>
        <fullName evidence="4">Serine hydrolase</fullName>
    </submittedName>
</protein>
<name>A0A6L6PVA7_9BURK</name>
<dbReference type="Proteomes" id="UP000484015">
    <property type="component" value="Unassembled WGS sequence"/>
</dbReference>
<dbReference type="EMBL" id="WNLA01000001">
    <property type="protein sequence ID" value="MTW01044.1"/>
    <property type="molecule type" value="Genomic_DNA"/>
</dbReference>
<evidence type="ECO:0000256" key="2">
    <source>
        <dbReference type="SAM" id="SignalP"/>
    </source>
</evidence>
<sequence length="488" mass="52817">MLRRVFLLSIVWWACGASAQSQSVEERIARVENGLLAPVAVRDAPPQTMRLEERMRELHVPGVSIAVINHGDIEWARAYGVMDVRTGRPVTTGTLFQAASISKPLAAVTTLRLAAQGKIHLDEDVNRRLRSWQLAAGQPVTPHALLSHTAGLPENGLPGYGSGEPQPSLLQVLRGAPPATTPPAAVQTPPGSQYGYSGLGYAVLQQYLMDATQKDFTTLARQQVLAPLRMHDTVFAPDLPAGLAQRAATGHELDGSPVAGNWRRYPELTAAGAWSTATDLARFAIAIQRAAQGKDTRLLTQQQAATLLTPVQNGYGLGFELDHAGKEQAFHHSGSNAGYKALLFAYTRTGQGAVILTNGDYGWPLIEELMRSIAAEYGWEDYRPLQRSAVAANPALHDRFIGDYSVSNITLRIHRDGERLYASAPPLGPAPVELIAAGDYDYFIREKDATVRFHPEGNGPVQTLTFTDGRERPGKRKTAGTGPAQADF</sequence>
<reference evidence="4 5" key="1">
    <citation type="submission" date="2019-11" db="EMBL/GenBank/DDBJ databases">
        <title>Type strains purchased from KCTC, JCM and DSMZ.</title>
        <authorList>
            <person name="Lu H."/>
        </authorList>
    </citation>
    <scope>NUCLEOTIDE SEQUENCE [LARGE SCALE GENOMIC DNA]</scope>
    <source>
        <strain evidence="4 5">KCTC 42409</strain>
    </source>
</reference>
<dbReference type="PANTHER" id="PTHR46825">
    <property type="entry name" value="D-ALANYL-D-ALANINE-CARBOXYPEPTIDASE/ENDOPEPTIDASE AMPH"/>
    <property type="match status" value="1"/>
</dbReference>
<dbReference type="InterPro" id="IPR050491">
    <property type="entry name" value="AmpC-like"/>
</dbReference>
<keyword evidence="2" id="KW-0732">Signal</keyword>
<organism evidence="4 5">
    <name type="scientific">Pseudoduganella ginsengisoli</name>
    <dbReference type="NCBI Taxonomy" id="1462440"/>
    <lineage>
        <taxon>Bacteria</taxon>
        <taxon>Pseudomonadati</taxon>
        <taxon>Pseudomonadota</taxon>
        <taxon>Betaproteobacteria</taxon>
        <taxon>Burkholderiales</taxon>
        <taxon>Oxalobacteraceae</taxon>
        <taxon>Telluria group</taxon>
        <taxon>Pseudoduganella</taxon>
    </lineage>
</organism>
<feature type="region of interest" description="Disordered" evidence="1">
    <location>
        <begin position="455"/>
        <end position="488"/>
    </location>
</feature>
<evidence type="ECO:0000313" key="4">
    <source>
        <dbReference type="EMBL" id="MTW01044.1"/>
    </source>
</evidence>
<dbReference type="SUPFAM" id="SSF56601">
    <property type="entry name" value="beta-lactamase/transpeptidase-like"/>
    <property type="match status" value="1"/>
</dbReference>
<feature type="domain" description="Beta-lactamase-related" evidence="3">
    <location>
        <begin position="51"/>
        <end position="362"/>
    </location>
</feature>
<dbReference type="OrthoDB" id="9799367at2"/>
<dbReference type="Pfam" id="PF00144">
    <property type="entry name" value="Beta-lactamase"/>
    <property type="match status" value="1"/>
</dbReference>
<dbReference type="RefSeq" id="WP_155437402.1">
    <property type="nucleotide sequence ID" value="NZ_WNLA01000001.1"/>
</dbReference>